<gene>
    <name evidence="1" type="ORF">OCV88_05750</name>
</gene>
<keyword evidence="2" id="KW-1185">Reference proteome</keyword>
<dbReference type="RefSeq" id="WP_158424625.1">
    <property type="nucleotide sequence ID" value="NZ_JAOQJQ010000002.1"/>
</dbReference>
<accession>A0ABT2TI17</accession>
<dbReference type="EMBL" id="JAOQJQ010000002">
    <property type="protein sequence ID" value="MCU6761844.1"/>
    <property type="molecule type" value="Genomic_DNA"/>
</dbReference>
<name>A0ABT2TI17_9FIRM</name>
<sequence length="60" mass="6936">MVELQNYENQGITIWLDGEQSSSSKVSEAMSVREENSYMRDYVFSGGKVSEIHFDRITKK</sequence>
<protein>
    <submittedName>
        <fullName evidence="1">Uncharacterized protein</fullName>
    </submittedName>
</protein>
<reference evidence="1 2" key="1">
    <citation type="journal article" date="2021" name="ISME Commun">
        <title>Automated analysis of genomic sequences facilitates high-throughput and comprehensive description of bacteria.</title>
        <authorList>
            <person name="Hitch T.C.A."/>
        </authorList>
    </citation>
    <scope>NUCLEOTIDE SEQUENCE [LARGE SCALE GENOMIC DNA]</scope>
    <source>
        <strain evidence="1 2">Sanger_109</strain>
    </source>
</reference>
<proteinExistence type="predicted"/>
<dbReference type="Proteomes" id="UP001652442">
    <property type="component" value="Unassembled WGS sequence"/>
</dbReference>
<comment type="caution">
    <text evidence="1">The sequence shown here is derived from an EMBL/GenBank/DDBJ whole genome shotgun (WGS) entry which is preliminary data.</text>
</comment>
<evidence type="ECO:0000313" key="2">
    <source>
        <dbReference type="Proteomes" id="UP001652442"/>
    </source>
</evidence>
<organism evidence="1 2">
    <name type="scientific">Brotonthovivens ammoniilytica</name>
    <dbReference type="NCBI Taxonomy" id="2981725"/>
    <lineage>
        <taxon>Bacteria</taxon>
        <taxon>Bacillati</taxon>
        <taxon>Bacillota</taxon>
        <taxon>Clostridia</taxon>
        <taxon>Lachnospirales</taxon>
        <taxon>Lachnospiraceae</taxon>
        <taxon>Brotonthovivens</taxon>
    </lineage>
</organism>
<evidence type="ECO:0000313" key="1">
    <source>
        <dbReference type="EMBL" id="MCU6761844.1"/>
    </source>
</evidence>